<protein>
    <submittedName>
        <fullName evidence="21">Acetylcholine receptor subunit beta-like 1</fullName>
    </submittedName>
</protein>
<dbReference type="CDD" id="cd19064">
    <property type="entry name" value="LGIC_TM_nAChR"/>
    <property type="match status" value="1"/>
</dbReference>
<dbReference type="InterPro" id="IPR006029">
    <property type="entry name" value="Neurotrans-gated_channel_TM"/>
</dbReference>
<keyword evidence="8" id="KW-0770">Synapse</keyword>
<keyword evidence="3 18" id="KW-0813">Transport</keyword>
<evidence type="ECO:0000256" key="4">
    <source>
        <dbReference type="ARBA" id="ARBA00022475"/>
    </source>
</evidence>
<feature type="transmembrane region" description="Helical" evidence="18">
    <location>
        <begin position="283"/>
        <end position="308"/>
    </location>
</feature>
<dbReference type="Proteomes" id="UP000887116">
    <property type="component" value="Unassembled WGS sequence"/>
</dbReference>
<keyword evidence="12 21" id="KW-0675">Receptor</keyword>
<keyword evidence="4" id="KW-1003">Cell membrane</keyword>
<proteinExistence type="inferred from homology"/>
<keyword evidence="5 18" id="KW-0812">Transmembrane</keyword>
<comment type="function">
    <text evidence="1">After binding acetylcholine, the AChR responds by an extensive change in conformation that affects all subunits and leads to opening of an ion-conducting channel across the plasma membrane.</text>
</comment>
<evidence type="ECO:0000256" key="17">
    <source>
        <dbReference type="ARBA" id="ARBA00034104"/>
    </source>
</evidence>
<dbReference type="GO" id="GO:0045211">
    <property type="term" value="C:postsynaptic membrane"/>
    <property type="evidence" value="ECO:0007669"/>
    <property type="project" value="UniProtKB-SubCell"/>
</dbReference>
<evidence type="ECO:0000256" key="1">
    <source>
        <dbReference type="ARBA" id="ARBA00003328"/>
    </source>
</evidence>
<dbReference type="InterPro" id="IPR038050">
    <property type="entry name" value="Neuro_actylchol_rec"/>
</dbReference>
<gene>
    <name evidence="21" type="primary">nAChRbeta1</name>
    <name evidence="21" type="ORF">TNCT_448122</name>
</gene>
<evidence type="ECO:0000256" key="12">
    <source>
        <dbReference type="ARBA" id="ARBA00023170"/>
    </source>
</evidence>
<comment type="caution">
    <text evidence="21">The sequence shown here is derived from an EMBL/GenBank/DDBJ whole genome shotgun (WGS) entry which is preliminary data.</text>
</comment>
<organism evidence="21 22">
    <name type="scientific">Trichonephila clavata</name>
    <name type="common">Joro spider</name>
    <name type="synonym">Nephila clavata</name>
    <dbReference type="NCBI Taxonomy" id="2740835"/>
    <lineage>
        <taxon>Eukaryota</taxon>
        <taxon>Metazoa</taxon>
        <taxon>Ecdysozoa</taxon>
        <taxon>Arthropoda</taxon>
        <taxon>Chelicerata</taxon>
        <taxon>Arachnida</taxon>
        <taxon>Araneae</taxon>
        <taxon>Araneomorphae</taxon>
        <taxon>Entelegynae</taxon>
        <taxon>Araneoidea</taxon>
        <taxon>Nephilidae</taxon>
        <taxon>Trichonephila</taxon>
    </lineage>
</organism>
<feature type="domain" description="Neurotransmitter-gated ion-channel transmembrane" evidence="20">
    <location>
        <begin position="289"/>
        <end position="537"/>
    </location>
</feature>
<keyword evidence="11" id="KW-1015">Disulfide bond</keyword>
<keyword evidence="10 18" id="KW-0472">Membrane</keyword>
<dbReference type="OrthoDB" id="5975154at2759"/>
<evidence type="ECO:0000256" key="15">
    <source>
        <dbReference type="ARBA" id="ARBA00023286"/>
    </source>
</evidence>
<evidence type="ECO:0000259" key="19">
    <source>
        <dbReference type="Pfam" id="PF02931"/>
    </source>
</evidence>
<dbReference type="InterPro" id="IPR002394">
    <property type="entry name" value="Nicotinic_acetylcholine_rcpt"/>
</dbReference>
<dbReference type="NCBIfam" id="TIGR00860">
    <property type="entry name" value="LIC"/>
    <property type="match status" value="1"/>
</dbReference>
<evidence type="ECO:0000256" key="18">
    <source>
        <dbReference type="RuleBase" id="RU000687"/>
    </source>
</evidence>
<dbReference type="Pfam" id="PF02931">
    <property type="entry name" value="Neur_chan_LBD"/>
    <property type="match status" value="1"/>
</dbReference>
<evidence type="ECO:0000313" key="21">
    <source>
        <dbReference type="EMBL" id="GFR07982.1"/>
    </source>
</evidence>
<comment type="subcellular location">
    <subcellularLocation>
        <location evidence="17">Postsynaptic cell membrane</location>
        <topology evidence="17">Multi-pass membrane protein</topology>
    </subcellularLocation>
</comment>
<evidence type="ECO:0000256" key="5">
    <source>
        <dbReference type="ARBA" id="ARBA00022692"/>
    </source>
</evidence>
<dbReference type="PRINTS" id="PR00252">
    <property type="entry name" value="NRIONCHANNEL"/>
</dbReference>
<dbReference type="EMBL" id="BMAO01016357">
    <property type="protein sequence ID" value="GFR07982.1"/>
    <property type="molecule type" value="Genomic_DNA"/>
</dbReference>
<reference evidence="21" key="1">
    <citation type="submission" date="2020-07" db="EMBL/GenBank/DDBJ databases">
        <title>Multicomponent nature underlies the extraordinary mechanical properties of spider dragline silk.</title>
        <authorList>
            <person name="Kono N."/>
            <person name="Nakamura H."/>
            <person name="Mori M."/>
            <person name="Yoshida Y."/>
            <person name="Ohtoshi R."/>
            <person name="Malay A.D."/>
            <person name="Moran D.A.P."/>
            <person name="Tomita M."/>
            <person name="Numata K."/>
            <person name="Arakawa K."/>
        </authorList>
    </citation>
    <scope>NUCLEOTIDE SEQUENCE</scope>
</reference>
<dbReference type="InterPro" id="IPR036734">
    <property type="entry name" value="Neur_chan_lig-bd_sf"/>
</dbReference>
<evidence type="ECO:0000256" key="13">
    <source>
        <dbReference type="ARBA" id="ARBA00023180"/>
    </source>
</evidence>
<dbReference type="FunFam" id="1.20.58.390:FF:000035">
    <property type="entry name" value="Acetylcholine receptor subunit beta-like 1"/>
    <property type="match status" value="1"/>
</dbReference>
<evidence type="ECO:0000313" key="22">
    <source>
        <dbReference type="Proteomes" id="UP000887116"/>
    </source>
</evidence>
<dbReference type="GO" id="GO:0004888">
    <property type="term" value="F:transmembrane signaling receptor activity"/>
    <property type="evidence" value="ECO:0007669"/>
    <property type="project" value="InterPro"/>
</dbReference>
<evidence type="ECO:0000256" key="8">
    <source>
        <dbReference type="ARBA" id="ARBA00023018"/>
    </source>
</evidence>
<sequence length="562" mass="64683">MLPPPFAVSQSESQRASSQAVKYLFRLKLPYSSKARALRVSLLLPSCCRDQASPVMASEDEERLVRDLFRDYNKLIRPVEVMNKTVEVQFGLSFIQLINVNEKNQIMTSNVWLQLPIFGISAISRRAVWSDYQLRWDEADYGGINVLRLPPDKVWKPDIVLFNNADGNYEVRYKSNVLIYPEGQVMWVPPAIYQSSCTIDVTYFPFDQQKCVMKFGSWTFNGDQVSLKLYNDNYWVDLSDYWKSGTWDIVEVPAFLNINNQSKSGQPTETDISFYITIRRKTLFYTVNLILPTVLISFLCILVFYLPAEAGEKVTLGISILLSLVVFLLLVSKILPPTSLVLPLIAKYLLFTFLMNTVSILVTVIILNWNFRGPRTHRMPNWIRVVFLKYLPIMLFMKRPKKTRLRWMMEMPGVGTHHHYHGSPDLKTSATCHTVKGTGVKMDFVEMADIHHPNCTAARNPQQVGDPQLRDIEGADTLYLTPEAFRATEAIEFIAEHLRSEDEYIQIREDWKYVAMVIDRLQLYIFFAVTTAGTIGILLDAPHIFQYVDQDKIIEMHKGKAT</sequence>
<evidence type="ECO:0000256" key="9">
    <source>
        <dbReference type="ARBA" id="ARBA00023065"/>
    </source>
</evidence>
<accession>A0A8X6GNM3</accession>
<keyword evidence="14" id="KW-0628">Postsynaptic cell membrane</keyword>
<dbReference type="Gene3D" id="1.20.58.390">
    <property type="entry name" value="Neurotransmitter-gated ion-channel transmembrane domain"/>
    <property type="match status" value="2"/>
</dbReference>
<keyword evidence="16 18" id="KW-0407">Ion channel</keyword>
<dbReference type="PROSITE" id="PS00236">
    <property type="entry name" value="NEUROTR_ION_CHANNEL"/>
    <property type="match status" value="1"/>
</dbReference>
<dbReference type="CDD" id="cd19032">
    <property type="entry name" value="LGIC_ECD_nAChR_proto_beta-like"/>
    <property type="match status" value="1"/>
</dbReference>
<keyword evidence="7 18" id="KW-1133">Transmembrane helix</keyword>
<dbReference type="Gene3D" id="2.70.170.10">
    <property type="entry name" value="Neurotransmitter-gated ion-channel ligand-binding domain"/>
    <property type="match status" value="1"/>
</dbReference>
<evidence type="ECO:0000256" key="14">
    <source>
        <dbReference type="ARBA" id="ARBA00023257"/>
    </source>
</evidence>
<evidence type="ECO:0000256" key="11">
    <source>
        <dbReference type="ARBA" id="ARBA00023157"/>
    </source>
</evidence>
<evidence type="ECO:0000256" key="10">
    <source>
        <dbReference type="ARBA" id="ARBA00023136"/>
    </source>
</evidence>
<name>A0A8X6GNM3_TRICU</name>
<dbReference type="FunFam" id="2.70.170.10:FF:000023">
    <property type="entry name" value="Acetylcholine receptor subunit beta-like 1"/>
    <property type="match status" value="1"/>
</dbReference>
<evidence type="ECO:0000256" key="3">
    <source>
        <dbReference type="ARBA" id="ARBA00022448"/>
    </source>
</evidence>
<dbReference type="FunFam" id="1.20.58.390:FF:000038">
    <property type="entry name" value="Acetylcholine receptor subunit beta-like 1"/>
    <property type="match status" value="1"/>
</dbReference>
<keyword evidence="13" id="KW-0325">Glycoprotein</keyword>
<dbReference type="InterPro" id="IPR018000">
    <property type="entry name" value="Neurotransmitter_ion_chnl_CS"/>
</dbReference>
<dbReference type="InterPro" id="IPR006202">
    <property type="entry name" value="Neur_chan_lig-bd"/>
</dbReference>
<dbReference type="PRINTS" id="PR00254">
    <property type="entry name" value="NICOTINICR"/>
</dbReference>
<dbReference type="SUPFAM" id="SSF63712">
    <property type="entry name" value="Nicotinic receptor ligand binding domain-like"/>
    <property type="match status" value="1"/>
</dbReference>
<dbReference type="InterPro" id="IPR036719">
    <property type="entry name" value="Neuro-gated_channel_TM_sf"/>
</dbReference>
<keyword evidence="22" id="KW-1185">Reference proteome</keyword>
<dbReference type="SUPFAM" id="SSF90112">
    <property type="entry name" value="Neurotransmitter-gated ion-channel transmembrane pore"/>
    <property type="match status" value="1"/>
</dbReference>
<dbReference type="GO" id="GO:0022848">
    <property type="term" value="F:acetylcholine-gated monoatomic cation-selective channel activity"/>
    <property type="evidence" value="ECO:0007669"/>
    <property type="project" value="InterPro"/>
</dbReference>
<dbReference type="InterPro" id="IPR006201">
    <property type="entry name" value="Neur_channel"/>
</dbReference>
<dbReference type="Pfam" id="PF02932">
    <property type="entry name" value="Neur_chan_memb"/>
    <property type="match status" value="1"/>
</dbReference>
<keyword evidence="15" id="KW-1071">Ligand-gated ion channel</keyword>
<evidence type="ECO:0000259" key="20">
    <source>
        <dbReference type="Pfam" id="PF02932"/>
    </source>
</evidence>
<evidence type="ECO:0000256" key="7">
    <source>
        <dbReference type="ARBA" id="ARBA00022989"/>
    </source>
</evidence>
<evidence type="ECO:0000256" key="6">
    <source>
        <dbReference type="ARBA" id="ARBA00022729"/>
    </source>
</evidence>
<feature type="transmembrane region" description="Helical" evidence="18">
    <location>
        <begin position="348"/>
        <end position="369"/>
    </location>
</feature>
<evidence type="ECO:0000256" key="16">
    <source>
        <dbReference type="ARBA" id="ARBA00023303"/>
    </source>
</evidence>
<dbReference type="AlphaFoldDB" id="A0A8X6GNM3"/>
<dbReference type="PANTHER" id="PTHR18945">
    <property type="entry name" value="NEUROTRANSMITTER GATED ION CHANNEL"/>
    <property type="match status" value="1"/>
</dbReference>
<evidence type="ECO:0000256" key="2">
    <source>
        <dbReference type="ARBA" id="ARBA00009237"/>
    </source>
</evidence>
<keyword evidence="9 18" id="KW-0406">Ion transport</keyword>
<comment type="similarity">
    <text evidence="2">Belongs to the ligand-gated ion channel (TC 1.A.9) family. Acetylcholine receptor (TC 1.A.9.1) subfamily.</text>
</comment>
<keyword evidence="6" id="KW-0732">Signal</keyword>
<feature type="transmembrane region" description="Helical" evidence="18">
    <location>
        <begin position="521"/>
        <end position="539"/>
    </location>
</feature>
<feature type="transmembrane region" description="Helical" evidence="18">
    <location>
        <begin position="314"/>
        <end position="336"/>
    </location>
</feature>
<feature type="domain" description="Neurotransmitter-gated ion-channel ligand-binding" evidence="19">
    <location>
        <begin position="61"/>
        <end position="282"/>
    </location>
</feature>